<dbReference type="PANTHER" id="PTHR43648:SF1">
    <property type="entry name" value="ELECTRON TRANSFER FLAVOPROTEIN BETA SUBUNIT LYSINE METHYLTRANSFERASE"/>
    <property type="match status" value="1"/>
</dbReference>
<dbReference type="Pfam" id="PF06325">
    <property type="entry name" value="PrmA"/>
    <property type="match status" value="1"/>
</dbReference>
<dbReference type="InterPro" id="IPR029063">
    <property type="entry name" value="SAM-dependent_MTases_sf"/>
</dbReference>
<dbReference type="CDD" id="cd02440">
    <property type="entry name" value="AdoMet_MTases"/>
    <property type="match status" value="1"/>
</dbReference>
<dbReference type="HAMAP" id="MF_00735">
    <property type="entry name" value="Methyltr_PrmA"/>
    <property type="match status" value="1"/>
</dbReference>
<keyword evidence="5" id="KW-0949">S-adenosyl-L-methionine</keyword>
<dbReference type="EMBL" id="JBAMMX010000008">
    <property type="protein sequence ID" value="KAK6934239.1"/>
    <property type="molecule type" value="Genomic_DNA"/>
</dbReference>
<keyword evidence="3" id="KW-0489">Methyltransferase</keyword>
<evidence type="ECO:0000256" key="7">
    <source>
        <dbReference type="ARBA" id="ARBA00041867"/>
    </source>
</evidence>
<keyword evidence="10" id="KW-1185">Reference proteome</keyword>
<evidence type="ECO:0000313" key="10">
    <source>
        <dbReference type="Proteomes" id="UP001370490"/>
    </source>
</evidence>
<evidence type="ECO:0000256" key="5">
    <source>
        <dbReference type="ARBA" id="ARBA00022691"/>
    </source>
</evidence>
<dbReference type="GO" id="GO:0032259">
    <property type="term" value="P:methylation"/>
    <property type="evidence" value="ECO:0007669"/>
    <property type="project" value="UniProtKB-KW"/>
</dbReference>
<protein>
    <recommendedName>
        <fullName evidence="8">ETFB lysine methyltransferase</fullName>
    </recommendedName>
    <alternativeName>
        <fullName evidence="7">Protein N-lysine methyltransferase METTL20</fullName>
    </alternativeName>
</protein>
<organism evidence="9 10">
    <name type="scientific">Dillenia turbinata</name>
    <dbReference type="NCBI Taxonomy" id="194707"/>
    <lineage>
        <taxon>Eukaryota</taxon>
        <taxon>Viridiplantae</taxon>
        <taxon>Streptophyta</taxon>
        <taxon>Embryophyta</taxon>
        <taxon>Tracheophyta</taxon>
        <taxon>Spermatophyta</taxon>
        <taxon>Magnoliopsida</taxon>
        <taxon>eudicotyledons</taxon>
        <taxon>Gunneridae</taxon>
        <taxon>Pentapetalae</taxon>
        <taxon>Dilleniales</taxon>
        <taxon>Dilleniaceae</taxon>
        <taxon>Dillenia</taxon>
    </lineage>
</organism>
<keyword evidence="2" id="KW-0963">Cytoplasm</keyword>
<reference evidence="9 10" key="1">
    <citation type="submission" date="2023-12" db="EMBL/GenBank/DDBJ databases">
        <title>A high-quality genome assembly for Dillenia turbinata (Dilleniales).</title>
        <authorList>
            <person name="Chanderbali A."/>
        </authorList>
    </citation>
    <scope>NUCLEOTIDE SEQUENCE [LARGE SCALE GENOMIC DNA]</scope>
    <source>
        <strain evidence="9">LSX21</strain>
        <tissue evidence="9">Leaf</tissue>
    </source>
</reference>
<dbReference type="Proteomes" id="UP001370490">
    <property type="component" value="Unassembled WGS sequence"/>
</dbReference>
<evidence type="ECO:0000313" key="9">
    <source>
        <dbReference type="EMBL" id="KAK6934239.1"/>
    </source>
</evidence>
<accession>A0AAN8VIH7</accession>
<dbReference type="AlphaFoldDB" id="A0AAN8VIH7"/>
<comment type="similarity">
    <text evidence="1">Belongs to the methyltransferase superfamily. PrmA family.</text>
</comment>
<dbReference type="SUPFAM" id="SSF53335">
    <property type="entry name" value="S-adenosyl-L-methionine-dependent methyltransferases"/>
    <property type="match status" value="1"/>
</dbReference>
<gene>
    <name evidence="9" type="ORF">RJ641_034394</name>
</gene>
<dbReference type="InterPro" id="IPR004498">
    <property type="entry name" value="Ribosomal_PrmA_MeTrfase"/>
</dbReference>
<comment type="similarity">
    <text evidence="6">Belongs to the methyltransferase superfamily. ETFBKMT family.</text>
</comment>
<dbReference type="GO" id="GO:0005739">
    <property type="term" value="C:mitochondrion"/>
    <property type="evidence" value="ECO:0007669"/>
    <property type="project" value="TreeGrafter"/>
</dbReference>
<evidence type="ECO:0000256" key="8">
    <source>
        <dbReference type="ARBA" id="ARBA00042266"/>
    </source>
</evidence>
<evidence type="ECO:0000256" key="2">
    <source>
        <dbReference type="ARBA" id="ARBA00022490"/>
    </source>
</evidence>
<dbReference type="InterPro" id="IPR050078">
    <property type="entry name" value="Ribosomal_L11_MeTrfase_PrmA"/>
</dbReference>
<proteinExistence type="inferred from homology"/>
<dbReference type="GO" id="GO:0016279">
    <property type="term" value="F:protein-lysine N-methyltransferase activity"/>
    <property type="evidence" value="ECO:0007669"/>
    <property type="project" value="TreeGrafter"/>
</dbReference>
<sequence>MWRACVVRQFVERFSCLQFQGPRRFIHLLSPLSLSSIPTTAFSSSPTTASTHSSFIKNGGNLRTTLTSASTVSAGSSTSALDTDSSSASSDCFSVRIQCPIDSVDTLSEALLCFGASSVSIDEDENHDTASHAIWISSIFTEEVGDVGLCISQAADSIGLRDTPRYHMSKVEQFDWLKKSQESFDPVHVIEDVWIVPEWRTPPDTRATNIILNPGLAFGTGEHPTTKLCLLLLYNSIKGGELVLDYGTGSGILAIAALKFGAALSVGIDIDPQAITSARQNAALNNIIPENMQLHLVPCKSSPYSRDKKNGEYIEKKELFQNVGMPEKGKYNVVIANILLNPLLDLADDIISYAKPGAIVGLSGIIKEQFPYIGERYSIYLEDITVSEMDDWACISGRKRSIPGVD</sequence>
<dbReference type="PANTHER" id="PTHR43648">
    <property type="entry name" value="ELECTRON TRANSFER FLAVOPROTEIN BETA SUBUNIT LYSINE METHYLTRANSFERASE"/>
    <property type="match status" value="1"/>
</dbReference>
<evidence type="ECO:0000256" key="1">
    <source>
        <dbReference type="ARBA" id="ARBA00009741"/>
    </source>
</evidence>
<dbReference type="Gene3D" id="3.40.50.150">
    <property type="entry name" value="Vaccinia Virus protein VP39"/>
    <property type="match status" value="1"/>
</dbReference>
<evidence type="ECO:0000256" key="3">
    <source>
        <dbReference type="ARBA" id="ARBA00022603"/>
    </source>
</evidence>
<comment type="caution">
    <text evidence="9">The sequence shown here is derived from an EMBL/GenBank/DDBJ whole genome shotgun (WGS) entry which is preliminary data.</text>
</comment>
<evidence type="ECO:0000256" key="6">
    <source>
        <dbReference type="ARBA" id="ARBA00037932"/>
    </source>
</evidence>
<evidence type="ECO:0000256" key="4">
    <source>
        <dbReference type="ARBA" id="ARBA00022679"/>
    </source>
</evidence>
<keyword evidence="4" id="KW-0808">Transferase</keyword>
<name>A0AAN8VIH7_9MAGN</name>